<evidence type="ECO:0000313" key="8">
    <source>
        <dbReference type="EMBL" id="SEK93805.1"/>
    </source>
</evidence>
<evidence type="ECO:0000259" key="6">
    <source>
        <dbReference type="Pfam" id="PF02465"/>
    </source>
</evidence>
<keyword evidence="8" id="KW-0966">Cell projection</keyword>
<dbReference type="Pfam" id="PF02465">
    <property type="entry name" value="FliD_N"/>
    <property type="match status" value="1"/>
</dbReference>
<dbReference type="GO" id="GO:0009424">
    <property type="term" value="C:bacterial-type flagellum hook"/>
    <property type="evidence" value="ECO:0007669"/>
    <property type="project" value="UniProtKB-UniRule"/>
</dbReference>
<dbReference type="STRING" id="1429083.GCA_001885685_01103"/>
<keyword evidence="8" id="KW-0282">Flagellum</keyword>
<dbReference type="RefSeq" id="WP_074866983.1">
    <property type="nucleotide sequence ID" value="NZ_FOAS01000006.1"/>
</dbReference>
<reference evidence="8 9" key="1">
    <citation type="submission" date="2016-10" db="EMBL/GenBank/DDBJ databases">
        <authorList>
            <person name="de Groot N.N."/>
        </authorList>
    </citation>
    <scope>NUCLEOTIDE SEQUENCE [LARGE SCALE GENOMIC DNA]</scope>
    <source>
        <strain evidence="8 9">JCM 19513</strain>
    </source>
</reference>
<comment type="subcellular location">
    <subcellularLocation>
        <location evidence="5">Secreted</location>
    </subcellularLocation>
    <subcellularLocation>
        <location evidence="5">Bacterial flagellum</location>
    </subcellularLocation>
</comment>
<accession>A0A1H7L5W8</accession>
<evidence type="ECO:0000256" key="3">
    <source>
        <dbReference type="ARBA" id="ARBA00023054"/>
    </source>
</evidence>
<dbReference type="InterPro" id="IPR040026">
    <property type="entry name" value="FliD"/>
</dbReference>
<dbReference type="GO" id="GO:0005576">
    <property type="term" value="C:extracellular region"/>
    <property type="evidence" value="ECO:0007669"/>
    <property type="project" value="UniProtKB-SubCell"/>
</dbReference>
<proteinExistence type="inferred from homology"/>
<keyword evidence="4 5" id="KW-0975">Bacterial flagellum</keyword>
<dbReference type="InterPro" id="IPR010810">
    <property type="entry name" value="Flagellin_hook_IN_motif"/>
</dbReference>
<feature type="coiled-coil region" evidence="5">
    <location>
        <begin position="409"/>
        <end position="436"/>
    </location>
</feature>
<dbReference type="EMBL" id="FOAS01000006">
    <property type="protein sequence ID" value="SEK93805.1"/>
    <property type="molecule type" value="Genomic_DNA"/>
</dbReference>
<dbReference type="Proteomes" id="UP000185766">
    <property type="component" value="Unassembled WGS sequence"/>
</dbReference>
<keyword evidence="8" id="KW-0969">Cilium</keyword>
<comment type="function">
    <text evidence="5">Required for morphogenesis and for the elongation of the flagellar filament by facilitating polymerization of the flagellin monomers at the tip of growing filament. Forms a capping structure, which prevents flagellin subunits (transported through the central channel of the flagellum) from leaking out without polymerization at the distal end.</text>
</comment>
<feature type="domain" description="Flagellar hook-associated protein 2 N-terminal" evidence="6">
    <location>
        <begin position="9"/>
        <end position="105"/>
    </location>
</feature>
<dbReference type="GO" id="GO:0007155">
    <property type="term" value="P:cell adhesion"/>
    <property type="evidence" value="ECO:0007669"/>
    <property type="project" value="InterPro"/>
</dbReference>
<evidence type="ECO:0000256" key="2">
    <source>
        <dbReference type="ARBA" id="ARBA00011255"/>
    </source>
</evidence>
<gene>
    <name evidence="8" type="ORF">SAMN05216214_106174</name>
</gene>
<comment type="subunit">
    <text evidence="2 5">Homopentamer.</text>
</comment>
<comment type="similarity">
    <text evidence="1 5">Belongs to the FliD family.</text>
</comment>
<dbReference type="Pfam" id="PF07196">
    <property type="entry name" value="Flagellin_IN"/>
    <property type="match status" value="1"/>
</dbReference>
<dbReference type="PANTHER" id="PTHR30288">
    <property type="entry name" value="FLAGELLAR CAP/ASSEMBLY PROTEIN FLID"/>
    <property type="match status" value="1"/>
</dbReference>
<evidence type="ECO:0000256" key="5">
    <source>
        <dbReference type="RuleBase" id="RU362066"/>
    </source>
</evidence>
<organism evidence="8 9">
    <name type="scientific">Atopomonas hussainii</name>
    <dbReference type="NCBI Taxonomy" id="1429083"/>
    <lineage>
        <taxon>Bacteria</taxon>
        <taxon>Pseudomonadati</taxon>
        <taxon>Pseudomonadota</taxon>
        <taxon>Gammaproteobacteria</taxon>
        <taxon>Pseudomonadales</taxon>
        <taxon>Pseudomonadaceae</taxon>
        <taxon>Atopomonas</taxon>
    </lineage>
</organism>
<dbReference type="Pfam" id="PF07195">
    <property type="entry name" value="FliD_C"/>
    <property type="match status" value="1"/>
</dbReference>
<keyword evidence="3 5" id="KW-0175">Coiled coil</keyword>
<keyword evidence="9" id="KW-1185">Reference proteome</keyword>
<name>A0A1H7L5W8_9GAMM</name>
<dbReference type="PANTHER" id="PTHR30288:SF0">
    <property type="entry name" value="FLAGELLAR HOOK-ASSOCIATED PROTEIN 2"/>
    <property type="match status" value="1"/>
</dbReference>
<keyword evidence="5" id="KW-0964">Secreted</keyword>
<dbReference type="InterPro" id="IPR010809">
    <property type="entry name" value="FliD_C"/>
</dbReference>
<dbReference type="InterPro" id="IPR003481">
    <property type="entry name" value="FliD_N"/>
</dbReference>
<protein>
    <recommendedName>
        <fullName evidence="5">Flagellar hook-associated protein 2</fullName>
        <shortName evidence="5">HAP2</shortName>
    </recommendedName>
    <alternativeName>
        <fullName evidence="5">Flagellar cap protein</fullName>
    </alternativeName>
</protein>
<dbReference type="GO" id="GO:0071973">
    <property type="term" value="P:bacterial-type flagellum-dependent cell motility"/>
    <property type="evidence" value="ECO:0007669"/>
    <property type="project" value="TreeGrafter"/>
</dbReference>
<evidence type="ECO:0000256" key="4">
    <source>
        <dbReference type="ARBA" id="ARBA00023143"/>
    </source>
</evidence>
<dbReference type="GO" id="GO:0009421">
    <property type="term" value="C:bacterial-type flagellum filament cap"/>
    <property type="evidence" value="ECO:0007669"/>
    <property type="project" value="InterPro"/>
</dbReference>
<sequence length="471" mass="48490">MAGISGIGSGIDTAALVQALVNAEKAPKEAQLARLEKATTTKFTGLGQLKSAVSDFSSALATLKKTETFNQRSTTSSDKAAVSATAGNTASTGSYSLQVSRLASTSKVSTQVIAGGSTADFQAGTLTLTRGDGQGGTESFVLDVADGDTLQTIRDNINSQFADQGISANLINDPATGQTRLVLSSDKSGDGRDLNVVGADTGGVASNSLTLLNVDASIAQTGGAAGYITQAKNAQFTLDGLAMESATNSVANAVSDVTFTLANTTTSAVTVKVEQGTSAIVSEINKFVTAYNKLLGTANQLTSIVPVSGSNPVVGPLAGDATARNLISGVRAELVSASGLEGIQVLAELGISAQKDGTLKVDSDKLGKAVADNFGTLSNFFTGDTGLMTRLENRVKPYTDTTGIIQQRLDSLQGTIKSVDKQRESLNLRMAKVEERLVARFTAMDTLVAQLQKTSERLTQQLASLPGSVKS</sequence>
<dbReference type="AlphaFoldDB" id="A0A1H7L5W8"/>
<evidence type="ECO:0000259" key="7">
    <source>
        <dbReference type="Pfam" id="PF07195"/>
    </source>
</evidence>
<evidence type="ECO:0000256" key="1">
    <source>
        <dbReference type="ARBA" id="ARBA00009764"/>
    </source>
</evidence>
<feature type="domain" description="Flagellar hook-associated protein 2 C-terminal" evidence="7">
    <location>
        <begin position="231"/>
        <end position="453"/>
    </location>
</feature>
<evidence type="ECO:0000313" key="9">
    <source>
        <dbReference type="Proteomes" id="UP000185766"/>
    </source>
</evidence>